<organism evidence="3 4">
    <name type="scientific">Telluria antibiotica</name>
    <dbReference type="NCBI Taxonomy" id="2717319"/>
    <lineage>
        <taxon>Bacteria</taxon>
        <taxon>Pseudomonadati</taxon>
        <taxon>Pseudomonadota</taxon>
        <taxon>Betaproteobacteria</taxon>
        <taxon>Burkholderiales</taxon>
        <taxon>Oxalobacteraceae</taxon>
        <taxon>Telluria group</taxon>
        <taxon>Telluria</taxon>
    </lineage>
</organism>
<dbReference type="SUPFAM" id="SSF55298">
    <property type="entry name" value="YjgF-like"/>
    <property type="match status" value="1"/>
</dbReference>
<dbReference type="Pfam" id="PF01042">
    <property type="entry name" value="Ribonuc_L-PSP"/>
    <property type="match status" value="1"/>
</dbReference>
<sequence length="159" mass="16673">MHRKSIMLVTLPAAFAFAPAHGQAIRKANPPTVAKPVAAYSHVAEVPPGTRLLFLAGQVGNRPDGSLPESVDDQAVQALENIRLILAAEGARPQDIVKLTFYVAAKPASLAKLNAKRTEMFAGTAPPPSTWVQVAGLARPEYLVEIDAVAAVPAPAPAQ</sequence>
<dbReference type="PANTHER" id="PTHR11803">
    <property type="entry name" value="2-IMINOBUTANOATE/2-IMINOPROPANOATE DEAMINASE RIDA"/>
    <property type="match status" value="1"/>
</dbReference>
<evidence type="ECO:0000313" key="4">
    <source>
        <dbReference type="Proteomes" id="UP000716322"/>
    </source>
</evidence>
<dbReference type="Proteomes" id="UP000716322">
    <property type="component" value="Unassembled WGS sequence"/>
</dbReference>
<dbReference type="RefSeq" id="WP_166856770.1">
    <property type="nucleotide sequence ID" value="NZ_JAAQOM010000002.1"/>
</dbReference>
<keyword evidence="2" id="KW-0732">Signal</keyword>
<feature type="chain" id="PRO_5047504607" evidence="2">
    <location>
        <begin position="23"/>
        <end position="159"/>
    </location>
</feature>
<dbReference type="EMBL" id="JAAQOM010000002">
    <property type="protein sequence ID" value="NIA52827.1"/>
    <property type="molecule type" value="Genomic_DNA"/>
</dbReference>
<reference evidence="3 4" key="1">
    <citation type="submission" date="2020-03" db="EMBL/GenBank/DDBJ databases">
        <title>Genome sequence of strain Massilia sp. TW-1.</title>
        <authorList>
            <person name="Chaudhary D.K."/>
        </authorList>
    </citation>
    <scope>NUCLEOTIDE SEQUENCE [LARGE SCALE GENOMIC DNA]</scope>
    <source>
        <strain evidence="3 4">TW-1</strain>
    </source>
</reference>
<proteinExistence type="inferred from homology"/>
<dbReference type="Gene3D" id="3.30.1330.40">
    <property type="entry name" value="RutC-like"/>
    <property type="match status" value="1"/>
</dbReference>
<dbReference type="InterPro" id="IPR006175">
    <property type="entry name" value="YjgF/YER057c/UK114"/>
</dbReference>
<gene>
    <name evidence="3" type="ORF">HAV22_04065</name>
</gene>
<name>A0ABX0P754_9BURK</name>
<protein>
    <submittedName>
        <fullName evidence="3">RidA family protein</fullName>
    </submittedName>
</protein>
<dbReference type="PANTHER" id="PTHR11803:SF58">
    <property type="entry name" value="PROTEIN HMF1-RELATED"/>
    <property type="match status" value="1"/>
</dbReference>
<keyword evidence="4" id="KW-1185">Reference proteome</keyword>
<comment type="caution">
    <text evidence="3">The sequence shown here is derived from an EMBL/GenBank/DDBJ whole genome shotgun (WGS) entry which is preliminary data.</text>
</comment>
<evidence type="ECO:0000313" key="3">
    <source>
        <dbReference type="EMBL" id="NIA52827.1"/>
    </source>
</evidence>
<accession>A0ABX0P754</accession>
<comment type="similarity">
    <text evidence="1">Belongs to the RutC family.</text>
</comment>
<dbReference type="CDD" id="cd00448">
    <property type="entry name" value="YjgF_YER057c_UK114_family"/>
    <property type="match status" value="1"/>
</dbReference>
<evidence type="ECO:0000256" key="2">
    <source>
        <dbReference type="SAM" id="SignalP"/>
    </source>
</evidence>
<feature type="signal peptide" evidence="2">
    <location>
        <begin position="1"/>
        <end position="22"/>
    </location>
</feature>
<evidence type="ECO:0000256" key="1">
    <source>
        <dbReference type="ARBA" id="ARBA00010552"/>
    </source>
</evidence>
<dbReference type="InterPro" id="IPR035959">
    <property type="entry name" value="RutC-like_sf"/>
</dbReference>